<gene>
    <name evidence="1" type="ORF">METZ01_LOCUS442370</name>
</gene>
<reference evidence="1" key="1">
    <citation type="submission" date="2018-05" db="EMBL/GenBank/DDBJ databases">
        <authorList>
            <person name="Lanie J.A."/>
            <person name="Ng W.-L."/>
            <person name="Kazmierczak K.M."/>
            <person name="Andrzejewski T.M."/>
            <person name="Davidsen T.M."/>
            <person name="Wayne K.J."/>
            <person name="Tettelin H."/>
            <person name="Glass J.I."/>
            <person name="Rusch D."/>
            <person name="Podicherti R."/>
            <person name="Tsui H.-C.T."/>
            <person name="Winkler M.E."/>
        </authorList>
    </citation>
    <scope>NUCLEOTIDE SEQUENCE</scope>
</reference>
<dbReference type="SUPFAM" id="SSF103515">
    <property type="entry name" value="Autotransporter"/>
    <property type="match status" value="1"/>
</dbReference>
<evidence type="ECO:0008006" key="2">
    <source>
        <dbReference type="Google" id="ProtNLM"/>
    </source>
</evidence>
<evidence type="ECO:0000313" key="1">
    <source>
        <dbReference type="EMBL" id="SVD89516.1"/>
    </source>
</evidence>
<protein>
    <recommendedName>
        <fullName evidence="2">Outer membrane protein beta-barrel domain-containing protein</fullName>
    </recommendedName>
</protein>
<proteinExistence type="predicted"/>
<dbReference type="AlphaFoldDB" id="A0A382Z205"/>
<organism evidence="1">
    <name type="scientific">marine metagenome</name>
    <dbReference type="NCBI Taxonomy" id="408172"/>
    <lineage>
        <taxon>unclassified sequences</taxon>
        <taxon>metagenomes</taxon>
        <taxon>ecological metagenomes</taxon>
    </lineage>
</organism>
<sequence>MKKLTSIFLTIMFTLSTIHPQDTESSEPVALDKTKVAGFSFLGPIIGLYSGSIGVYQKNGKVEIKVPVFYWKIPESLMKVMKIYGAGAHYRMYSKEGGEGFFWGPVVKAQYFNWDVWEFDWFGEYPLDELDDDGYAYTGESISGTLFEAGLEIGRRWQWKSGLTIAPTFGYNFGFGSISASESGVEADFDAGGPQYSLGLGWAF</sequence>
<dbReference type="InterPro" id="IPR036709">
    <property type="entry name" value="Autotransporte_beta_dom_sf"/>
</dbReference>
<accession>A0A382Z205</accession>
<dbReference type="EMBL" id="UINC01180362">
    <property type="protein sequence ID" value="SVD89516.1"/>
    <property type="molecule type" value="Genomic_DNA"/>
</dbReference>
<name>A0A382Z205_9ZZZZ</name>